<evidence type="ECO:0000256" key="1">
    <source>
        <dbReference type="ARBA" id="ARBA00004370"/>
    </source>
</evidence>
<dbReference type="SUPFAM" id="SSF49503">
    <property type="entry name" value="Cupredoxins"/>
    <property type="match status" value="1"/>
</dbReference>
<evidence type="ECO:0000256" key="3">
    <source>
        <dbReference type="ARBA" id="ARBA00022723"/>
    </source>
</evidence>
<dbReference type="Proteomes" id="UP000466535">
    <property type="component" value="Unassembled WGS sequence"/>
</dbReference>
<keyword evidence="2" id="KW-0813">Transport</keyword>
<keyword evidence="6" id="KW-0472">Membrane</keyword>
<dbReference type="GO" id="GO:0009055">
    <property type="term" value="F:electron transfer activity"/>
    <property type="evidence" value="ECO:0007669"/>
    <property type="project" value="InterPro"/>
</dbReference>
<keyword evidence="9" id="KW-1185">Reference proteome</keyword>
<dbReference type="InterPro" id="IPR028871">
    <property type="entry name" value="BlueCu_1_BS"/>
</dbReference>
<dbReference type="EMBL" id="WUUT01000004">
    <property type="protein sequence ID" value="MXR52223.1"/>
    <property type="molecule type" value="Genomic_DNA"/>
</dbReference>
<evidence type="ECO:0000256" key="2">
    <source>
        <dbReference type="ARBA" id="ARBA00022448"/>
    </source>
</evidence>
<keyword evidence="4" id="KW-0249">Electron transport</keyword>
<evidence type="ECO:0000256" key="5">
    <source>
        <dbReference type="ARBA" id="ARBA00023008"/>
    </source>
</evidence>
<evidence type="ECO:0000256" key="4">
    <source>
        <dbReference type="ARBA" id="ARBA00022982"/>
    </source>
</evidence>
<sequence>MNRRAFLGLVGAGASATLAGCFDGQAAATDDNRVTMTQVDFRPEELRVPVGTTVVFENTSSHSHTVTASGLPEAADDSEYFASGGFDSYEAAKAAWDDRAGGILEPGDTFENEFTTPGRYDYVCIPHLRQDMVGAIIVEEAETSDDNSTASY</sequence>
<protein>
    <submittedName>
        <fullName evidence="8">Halocyanin</fullName>
    </submittedName>
</protein>
<comment type="caution">
    <text evidence="8">The sequence shown here is derived from an EMBL/GenBank/DDBJ whole genome shotgun (WGS) entry which is preliminary data.</text>
</comment>
<accession>A0A6B0T9I0</accession>
<dbReference type="RefSeq" id="WP_159764352.1">
    <property type="nucleotide sequence ID" value="NZ_WUUT01000004.1"/>
</dbReference>
<evidence type="ECO:0000256" key="6">
    <source>
        <dbReference type="ARBA" id="ARBA00023136"/>
    </source>
</evidence>
<dbReference type="PROSITE" id="PS00196">
    <property type="entry name" value="COPPER_BLUE"/>
    <property type="match status" value="1"/>
</dbReference>
<keyword evidence="3" id="KW-0479">Metal-binding</keyword>
<feature type="domain" description="Blue (type 1) copper" evidence="7">
    <location>
        <begin position="32"/>
        <end position="139"/>
    </location>
</feature>
<dbReference type="AlphaFoldDB" id="A0A6B0T9I0"/>
<dbReference type="InterPro" id="IPR008972">
    <property type="entry name" value="Cupredoxin"/>
</dbReference>
<evidence type="ECO:0000259" key="7">
    <source>
        <dbReference type="Pfam" id="PF00127"/>
    </source>
</evidence>
<dbReference type="OrthoDB" id="4392at2157"/>
<dbReference type="InterPro" id="IPR006311">
    <property type="entry name" value="TAT_signal"/>
</dbReference>
<gene>
    <name evidence="8" type="ORF">GRX03_11495</name>
</gene>
<dbReference type="PROSITE" id="PS51257">
    <property type="entry name" value="PROKAR_LIPOPROTEIN"/>
    <property type="match status" value="1"/>
</dbReference>
<dbReference type="PROSITE" id="PS51318">
    <property type="entry name" value="TAT"/>
    <property type="match status" value="1"/>
</dbReference>
<dbReference type="PANTHER" id="PTHR34192">
    <property type="entry name" value="PLASTOCYANIN MAJOR ISOFORM, CHLOROPLASTIC-RELATED"/>
    <property type="match status" value="1"/>
</dbReference>
<proteinExistence type="predicted"/>
<comment type="subcellular location">
    <subcellularLocation>
        <location evidence="1">Membrane</location>
    </subcellularLocation>
</comment>
<reference evidence="8 9" key="1">
    <citation type="submission" date="2019-12" db="EMBL/GenBank/DDBJ databases">
        <title>Isolation and characterization of three novel carbon monoxide-oxidizing members of Halobacteria from salione crusts and soils.</title>
        <authorList>
            <person name="Myers M.R."/>
            <person name="King G.M."/>
        </authorList>
    </citation>
    <scope>NUCLEOTIDE SEQUENCE [LARGE SCALE GENOMIC DNA]</scope>
    <source>
        <strain evidence="8 9">WSH3</strain>
    </source>
</reference>
<dbReference type="PANTHER" id="PTHR34192:SF10">
    <property type="entry name" value="PLASTOCYANIN MAJOR ISOFORM, CHLOROPLASTIC-RELATED"/>
    <property type="match status" value="1"/>
</dbReference>
<dbReference type="GO" id="GO:0016020">
    <property type="term" value="C:membrane"/>
    <property type="evidence" value="ECO:0007669"/>
    <property type="project" value="UniProtKB-SubCell"/>
</dbReference>
<dbReference type="GO" id="GO:0005507">
    <property type="term" value="F:copper ion binding"/>
    <property type="evidence" value="ECO:0007669"/>
    <property type="project" value="InterPro"/>
</dbReference>
<name>A0A6B0T9I0_9EURY</name>
<evidence type="ECO:0000313" key="9">
    <source>
        <dbReference type="Proteomes" id="UP000466535"/>
    </source>
</evidence>
<evidence type="ECO:0000313" key="8">
    <source>
        <dbReference type="EMBL" id="MXR52223.1"/>
    </source>
</evidence>
<keyword evidence="5" id="KW-0186">Copper</keyword>
<organism evidence="8 9">
    <name type="scientific">Halovenus carboxidivorans</name>
    <dbReference type="NCBI Taxonomy" id="2692199"/>
    <lineage>
        <taxon>Archaea</taxon>
        <taxon>Methanobacteriati</taxon>
        <taxon>Methanobacteriota</taxon>
        <taxon>Stenosarchaea group</taxon>
        <taxon>Halobacteria</taxon>
        <taxon>Halobacteriales</taxon>
        <taxon>Haloarculaceae</taxon>
        <taxon>Halovenus</taxon>
    </lineage>
</organism>
<dbReference type="Gene3D" id="2.60.40.420">
    <property type="entry name" value="Cupredoxins - blue copper proteins"/>
    <property type="match status" value="1"/>
</dbReference>
<dbReference type="Pfam" id="PF00127">
    <property type="entry name" value="Copper-bind"/>
    <property type="match status" value="1"/>
</dbReference>
<dbReference type="InterPro" id="IPR000923">
    <property type="entry name" value="BlueCu_1"/>
</dbReference>